<dbReference type="SUPFAM" id="SSF48403">
    <property type="entry name" value="Ankyrin repeat"/>
    <property type="match status" value="1"/>
</dbReference>
<feature type="repeat" description="ANK" evidence="3">
    <location>
        <begin position="204"/>
        <end position="236"/>
    </location>
</feature>
<accession>A0A812SBT3</accession>
<evidence type="ECO:0000256" key="1">
    <source>
        <dbReference type="ARBA" id="ARBA00022737"/>
    </source>
</evidence>
<dbReference type="InterPro" id="IPR002110">
    <property type="entry name" value="Ankyrin_rpt"/>
</dbReference>
<dbReference type="Gene3D" id="1.25.40.20">
    <property type="entry name" value="Ankyrin repeat-containing domain"/>
    <property type="match status" value="3"/>
</dbReference>
<dbReference type="SUPFAM" id="SSF54236">
    <property type="entry name" value="Ubiquitin-like"/>
    <property type="match status" value="1"/>
</dbReference>
<dbReference type="CDD" id="cd17039">
    <property type="entry name" value="Ubl_ubiquitin_like"/>
    <property type="match status" value="1"/>
</dbReference>
<dbReference type="PROSITE" id="PS50053">
    <property type="entry name" value="UBIQUITIN_2"/>
    <property type="match status" value="1"/>
</dbReference>
<proteinExistence type="predicted"/>
<keyword evidence="6" id="KW-1185">Reference proteome</keyword>
<reference evidence="5" key="1">
    <citation type="submission" date="2021-02" db="EMBL/GenBank/DDBJ databases">
        <authorList>
            <person name="Dougan E. K."/>
            <person name="Rhodes N."/>
            <person name="Thang M."/>
            <person name="Chan C."/>
        </authorList>
    </citation>
    <scope>NUCLEOTIDE SEQUENCE</scope>
</reference>
<evidence type="ECO:0000259" key="4">
    <source>
        <dbReference type="PROSITE" id="PS50053"/>
    </source>
</evidence>
<dbReference type="AlphaFoldDB" id="A0A812SBT3"/>
<feature type="repeat" description="ANK" evidence="3">
    <location>
        <begin position="163"/>
        <end position="195"/>
    </location>
</feature>
<keyword evidence="1" id="KW-0677">Repeat</keyword>
<feature type="repeat" description="ANK" evidence="3">
    <location>
        <begin position="130"/>
        <end position="162"/>
    </location>
</feature>
<dbReference type="PROSITE" id="PS50088">
    <property type="entry name" value="ANK_REPEAT"/>
    <property type="match status" value="6"/>
</dbReference>
<dbReference type="Pfam" id="PF12796">
    <property type="entry name" value="Ank_2"/>
    <property type="match status" value="3"/>
</dbReference>
<dbReference type="InterPro" id="IPR000626">
    <property type="entry name" value="Ubiquitin-like_dom"/>
</dbReference>
<comment type="caution">
    <text evidence="5">The sequence shown here is derived from an EMBL/GenBank/DDBJ whole genome shotgun (WGS) entry which is preliminary data.</text>
</comment>
<sequence length="582" mass="63987">MDSSSRDMLRVYLASGTELAAFTTEDLSSVEKVRALKQRLESLCGLPRFRQRLLYDGVALEDDIVLATPMDLHLLLLPLSDDYQKARELVEASARGFLSQVEALLQLPQDPDVITQDQQEDHGTNAGDAWGDPPLMCACLSKHFEMVQLLVEAGADVNKPSEEGVFPLYLATCAGHMGMVRTLLEAGDRIPASGQDPSAERHGDDTTALHLAVRANSTELLQLLLMFRADKDGKDSHGNSPLLLACLLGFHRMVLTLVAAGADKEARSGYGETPLIVATFAGDSGIVSTLLLSSADHEARNAVGKTPLEVACDCNHGDVVKLLVLAGADKNSRNADGETLLDLFRSKVQVSVGCICWMEMQEEDLASIRLDAGTLQKLDPLAKAYTLTILADIGAFPRPGANGRLTARQLTELQVQISWDAAAFIPEGVAEAKNYWVYSSMLLESDNRTNMAVFLRSDKIMNTVCGLQNNTDRQYTIVPASQCSNGKCNVTIDGVITDKRYVFNIVAESSRDHRMAYVCASVDLELERFRVQRRDGTRREELGKLAWRRAGMQHEPPSAERLPGHTRTRRDLEVLEKSTLFW</sequence>
<protein>
    <submittedName>
        <fullName evidence="5">ANK1 protein</fullName>
    </submittedName>
</protein>
<gene>
    <name evidence="5" type="primary">ANK1</name>
    <name evidence="5" type="ORF">SPIL2461_LOCUS11830</name>
</gene>
<dbReference type="OrthoDB" id="443874at2759"/>
<evidence type="ECO:0000256" key="3">
    <source>
        <dbReference type="PROSITE-ProRule" id="PRU00023"/>
    </source>
</evidence>
<feature type="domain" description="Ubiquitin-like" evidence="4">
    <location>
        <begin position="9"/>
        <end position="67"/>
    </location>
</feature>
<name>A0A812SBT3_SYMPI</name>
<evidence type="ECO:0000256" key="2">
    <source>
        <dbReference type="ARBA" id="ARBA00023043"/>
    </source>
</evidence>
<evidence type="ECO:0000313" key="6">
    <source>
        <dbReference type="Proteomes" id="UP000649617"/>
    </source>
</evidence>
<dbReference type="EMBL" id="CAJNIZ010023392">
    <property type="protein sequence ID" value="CAE7468725.1"/>
    <property type="molecule type" value="Genomic_DNA"/>
</dbReference>
<evidence type="ECO:0000313" key="5">
    <source>
        <dbReference type="EMBL" id="CAE7468725.1"/>
    </source>
</evidence>
<dbReference type="PROSITE" id="PS50297">
    <property type="entry name" value="ANK_REP_REGION"/>
    <property type="match status" value="4"/>
</dbReference>
<organism evidence="5 6">
    <name type="scientific">Symbiodinium pilosum</name>
    <name type="common">Dinoflagellate</name>
    <dbReference type="NCBI Taxonomy" id="2952"/>
    <lineage>
        <taxon>Eukaryota</taxon>
        <taxon>Sar</taxon>
        <taxon>Alveolata</taxon>
        <taxon>Dinophyceae</taxon>
        <taxon>Suessiales</taxon>
        <taxon>Symbiodiniaceae</taxon>
        <taxon>Symbiodinium</taxon>
    </lineage>
</organism>
<dbReference type="Proteomes" id="UP000649617">
    <property type="component" value="Unassembled WGS sequence"/>
</dbReference>
<dbReference type="PANTHER" id="PTHR24173">
    <property type="entry name" value="ANKYRIN REPEAT CONTAINING"/>
    <property type="match status" value="1"/>
</dbReference>
<feature type="repeat" description="ANK" evidence="3">
    <location>
        <begin position="237"/>
        <end position="269"/>
    </location>
</feature>
<dbReference type="SMART" id="SM00248">
    <property type="entry name" value="ANK"/>
    <property type="match status" value="6"/>
</dbReference>
<dbReference type="PANTHER" id="PTHR24173:SF74">
    <property type="entry name" value="ANKYRIN REPEAT DOMAIN-CONTAINING PROTEIN 16"/>
    <property type="match status" value="1"/>
</dbReference>
<dbReference type="InterPro" id="IPR029071">
    <property type="entry name" value="Ubiquitin-like_domsf"/>
</dbReference>
<dbReference type="InterPro" id="IPR019954">
    <property type="entry name" value="Ubiquitin_CS"/>
</dbReference>
<feature type="repeat" description="ANK" evidence="3">
    <location>
        <begin position="303"/>
        <end position="335"/>
    </location>
</feature>
<dbReference type="InterPro" id="IPR036770">
    <property type="entry name" value="Ankyrin_rpt-contain_sf"/>
</dbReference>
<dbReference type="PROSITE" id="PS00299">
    <property type="entry name" value="UBIQUITIN_1"/>
    <property type="match status" value="1"/>
</dbReference>
<keyword evidence="2 3" id="KW-0040">ANK repeat</keyword>
<feature type="repeat" description="ANK" evidence="3">
    <location>
        <begin position="270"/>
        <end position="302"/>
    </location>
</feature>